<keyword evidence="6" id="KW-0325">Glycoprotein</keyword>
<proteinExistence type="inferred from homology"/>
<comment type="similarity">
    <text evidence="2 9">Belongs to the alpha-carbonic anhydrase family.</text>
</comment>
<dbReference type="InterPro" id="IPR023561">
    <property type="entry name" value="Carbonic_anhydrase_a-class"/>
</dbReference>
<evidence type="ECO:0000256" key="3">
    <source>
        <dbReference type="ARBA" id="ARBA00012925"/>
    </source>
</evidence>
<evidence type="ECO:0000256" key="6">
    <source>
        <dbReference type="ARBA" id="ARBA00023180"/>
    </source>
</evidence>
<evidence type="ECO:0000256" key="1">
    <source>
        <dbReference type="ARBA" id="ARBA00002904"/>
    </source>
</evidence>
<evidence type="ECO:0000313" key="12">
    <source>
        <dbReference type="Proteomes" id="UP001286313"/>
    </source>
</evidence>
<dbReference type="PANTHER" id="PTHR18952:SF265">
    <property type="entry name" value="CARBONIC ANHYDRASE"/>
    <property type="match status" value="1"/>
</dbReference>
<evidence type="ECO:0000313" key="11">
    <source>
        <dbReference type="EMBL" id="KAK3893617.1"/>
    </source>
</evidence>
<dbReference type="CDD" id="cd00326">
    <property type="entry name" value="alpha_CA"/>
    <property type="match status" value="2"/>
</dbReference>
<keyword evidence="5 9" id="KW-0862">Zinc</keyword>
<dbReference type="PANTHER" id="PTHR18952">
    <property type="entry name" value="CARBONIC ANHYDRASE"/>
    <property type="match status" value="1"/>
</dbReference>
<dbReference type="SUPFAM" id="SSF51069">
    <property type="entry name" value="Carbonic anhydrase"/>
    <property type="match status" value="2"/>
</dbReference>
<dbReference type="GO" id="GO:0008270">
    <property type="term" value="F:zinc ion binding"/>
    <property type="evidence" value="ECO:0007669"/>
    <property type="project" value="UniProtKB-UniRule"/>
</dbReference>
<keyword evidence="4 9" id="KW-0479">Metal-binding</keyword>
<comment type="function">
    <text evidence="1 9">Reversible hydration of carbon dioxide.</text>
</comment>
<dbReference type="AlphaFoldDB" id="A0AAE1L3B8"/>
<dbReference type="PROSITE" id="PS51144">
    <property type="entry name" value="ALPHA_CA_2"/>
    <property type="match status" value="2"/>
</dbReference>
<dbReference type="InterPro" id="IPR001148">
    <property type="entry name" value="CA_dom"/>
</dbReference>
<dbReference type="InterPro" id="IPR036398">
    <property type="entry name" value="CA_dom_sf"/>
</dbReference>
<evidence type="ECO:0000256" key="5">
    <source>
        <dbReference type="ARBA" id="ARBA00022833"/>
    </source>
</evidence>
<feature type="domain" description="Alpha-carbonic anhydrase" evidence="10">
    <location>
        <begin position="354"/>
        <end position="615"/>
    </location>
</feature>
<dbReference type="EC" id="4.2.1.1" evidence="3 9"/>
<evidence type="ECO:0000256" key="9">
    <source>
        <dbReference type="RuleBase" id="RU367011"/>
    </source>
</evidence>
<dbReference type="EMBL" id="JAWQEG010000194">
    <property type="protein sequence ID" value="KAK3893617.1"/>
    <property type="molecule type" value="Genomic_DNA"/>
</dbReference>
<accession>A0AAE1L3B8</accession>
<dbReference type="Proteomes" id="UP001286313">
    <property type="component" value="Unassembled WGS sequence"/>
</dbReference>
<reference evidence="11" key="1">
    <citation type="submission" date="2023-10" db="EMBL/GenBank/DDBJ databases">
        <title>Genome assemblies of two species of porcelain crab, Petrolisthes cinctipes and Petrolisthes manimaculis (Anomura: Porcellanidae).</title>
        <authorList>
            <person name="Angst P."/>
        </authorList>
    </citation>
    <scope>NUCLEOTIDE SEQUENCE</scope>
    <source>
        <strain evidence="11">PB745_01</strain>
        <tissue evidence="11">Gill</tissue>
    </source>
</reference>
<comment type="caution">
    <text evidence="11">The sequence shown here is derived from an EMBL/GenBank/DDBJ whole genome shotgun (WGS) entry which is preliminary data.</text>
</comment>
<evidence type="ECO:0000256" key="8">
    <source>
        <dbReference type="ARBA" id="ARBA00048348"/>
    </source>
</evidence>
<dbReference type="PROSITE" id="PS00162">
    <property type="entry name" value="ALPHA_CA_1"/>
    <property type="match status" value="2"/>
</dbReference>
<dbReference type="Gene3D" id="3.10.200.10">
    <property type="entry name" value="Alpha carbonic anhydrase"/>
    <property type="match status" value="2"/>
</dbReference>
<evidence type="ECO:0000256" key="7">
    <source>
        <dbReference type="ARBA" id="ARBA00023239"/>
    </source>
</evidence>
<evidence type="ECO:0000259" key="10">
    <source>
        <dbReference type="PROSITE" id="PS51144"/>
    </source>
</evidence>
<dbReference type="GO" id="GO:0004089">
    <property type="term" value="F:carbonate dehydratase activity"/>
    <property type="evidence" value="ECO:0007669"/>
    <property type="project" value="UniProtKB-UniRule"/>
</dbReference>
<dbReference type="Pfam" id="PF00194">
    <property type="entry name" value="Carb_anhydrase"/>
    <property type="match status" value="2"/>
</dbReference>
<comment type="catalytic activity">
    <reaction evidence="8 9">
        <text>hydrogencarbonate + H(+) = CO2 + H2O</text>
        <dbReference type="Rhea" id="RHEA:10748"/>
        <dbReference type="ChEBI" id="CHEBI:15377"/>
        <dbReference type="ChEBI" id="CHEBI:15378"/>
        <dbReference type="ChEBI" id="CHEBI:16526"/>
        <dbReference type="ChEBI" id="CHEBI:17544"/>
        <dbReference type="EC" id="4.2.1.1"/>
    </reaction>
</comment>
<comment type="cofactor">
    <cofactor evidence="9">
        <name>Zn(2+)</name>
        <dbReference type="ChEBI" id="CHEBI:29105"/>
    </cofactor>
</comment>
<protein>
    <recommendedName>
        <fullName evidence="3 9">Carbonic anhydrase</fullName>
        <ecNumber evidence="3 9">4.2.1.1</ecNumber>
    </recommendedName>
</protein>
<dbReference type="InterPro" id="IPR018338">
    <property type="entry name" value="Carbonic_anhydrase_a-class_CS"/>
</dbReference>
<keyword evidence="12" id="KW-1185">Reference proteome</keyword>
<dbReference type="SMART" id="SM01057">
    <property type="entry name" value="Carb_anhydrase"/>
    <property type="match status" value="2"/>
</dbReference>
<feature type="domain" description="Alpha-carbonic anhydrase" evidence="10">
    <location>
        <begin position="92"/>
        <end position="351"/>
    </location>
</feature>
<keyword evidence="7 9" id="KW-0456">Lyase</keyword>
<name>A0AAE1L3B8_PETCI</name>
<dbReference type="FunFam" id="3.10.200.10:FF:000003">
    <property type="entry name" value="Carbonic anhydrase 12"/>
    <property type="match status" value="1"/>
</dbReference>
<sequence>PLQKLFSLIMVHVRMKTRQITLTRSCLYCCRLVDPVCVSDASVTPCSQAKENNDYVDAPPCRESTNHKKTDRHSRRTFCDASLKYATLTDEETWSYLKEENGVPKWPELFPFCGGQRQSPVALVTDEAGGEFIYPWMPFNFKNYDTTPTKAEIKNEGGHTAKVEIEQDPVPTLVGGDLGHAYTFLQFHFHWGADDTRGSEHTVDGKVYPAELHLVHFRTDYETVANAVRFSDGLAVLGIFLEISDEDNPNLKSIIDGLPDITVHDTKTDIPPFPLRNLLPSDTTGFFRYLGSLTTPPCSEVVIWTVFKDVIKISRNQLAVFRTLFDKHGDPLVDNFRPTQPLFGREVLMNAEKPFWSYNNVFGDFGPEFWEDHFPMCGGQGQSPIALENPSQTLLPLNPFIFFNFDKTPKVMHLENNGHSAQVMFEMEDGVDIPSFTNGGLGTDQYIVAQFHFHWGSKISQGSEHTINGARFPAELHIVGFNSKYETIGNAIRFRDGLAVLGVMLNPSNTNNNNLNSIVTGLQGVVDAETEVEIEAFPLNQLLPFNLLSFYRYQGSLTTPGCSEVVTWTVFKDNIPVGDAQLEAFRKLVDDLWLPLVDNFRPLQERNGRDLILYGI</sequence>
<evidence type="ECO:0000256" key="4">
    <source>
        <dbReference type="ARBA" id="ARBA00022723"/>
    </source>
</evidence>
<feature type="non-terminal residue" evidence="11">
    <location>
        <position position="1"/>
    </location>
</feature>
<gene>
    <name evidence="11" type="ORF">Pcinc_002570</name>
</gene>
<evidence type="ECO:0000256" key="2">
    <source>
        <dbReference type="ARBA" id="ARBA00010718"/>
    </source>
</evidence>
<organism evidence="11 12">
    <name type="scientific">Petrolisthes cinctipes</name>
    <name type="common">Flat porcelain crab</name>
    <dbReference type="NCBI Taxonomy" id="88211"/>
    <lineage>
        <taxon>Eukaryota</taxon>
        <taxon>Metazoa</taxon>
        <taxon>Ecdysozoa</taxon>
        <taxon>Arthropoda</taxon>
        <taxon>Crustacea</taxon>
        <taxon>Multicrustacea</taxon>
        <taxon>Malacostraca</taxon>
        <taxon>Eumalacostraca</taxon>
        <taxon>Eucarida</taxon>
        <taxon>Decapoda</taxon>
        <taxon>Pleocyemata</taxon>
        <taxon>Anomura</taxon>
        <taxon>Galatheoidea</taxon>
        <taxon>Porcellanidae</taxon>
        <taxon>Petrolisthes</taxon>
    </lineage>
</organism>
<dbReference type="GO" id="GO:0005886">
    <property type="term" value="C:plasma membrane"/>
    <property type="evidence" value="ECO:0007669"/>
    <property type="project" value="TreeGrafter"/>
</dbReference>